<evidence type="ECO:0000313" key="3">
    <source>
        <dbReference type="Proteomes" id="UP001156836"/>
    </source>
</evidence>
<feature type="transmembrane region" description="Helical" evidence="1">
    <location>
        <begin position="20"/>
        <end position="44"/>
    </location>
</feature>
<gene>
    <name evidence="2" type="ORF">GCM10007860_31840</name>
</gene>
<accession>A0ABQ6BWY1</accession>
<comment type="caution">
    <text evidence="2">The sequence shown here is derived from an EMBL/GenBank/DDBJ whole genome shotgun (WGS) entry which is preliminary data.</text>
</comment>
<keyword evidence="1" id="KW-1133">Transmembrane helix</keyword>
<keyword evidence="1" id="KW-0812">Transmembrane</keyword>
<name>A0ABQ6BWY1_9NEIS</name>
<keyword evidence="3" id="KW-1185">Reference proteome</keyword>
<proteinExistence type="predicted"/>
<organism evidence="2 3">
    <name type="scientific">Chitiniphilus shinanonensis</name>
    <dbReference type="NCBI Taxonomy" id="553088"/>
    <lineage>
        <taxon>Bacteria</taxon>
        <taxon>Pseudomonadati</taxon>
        <taxon>Pseudomonadota</taxon>
        <taxon>Betaproteobacteria</taxon>
        <taxon>Neisseriales</taxon>
        <taxon>Chitinibacteraceae</taxon>
        <taxon>Chitiniphilus</taxon>
    </lineage>
</organism>
<evidence type="ECO:0000256" key="1">
    <source>
        <dbReference type="SAM" id="Phobius"/>
    </source>
</evidence>
<protein>
    <submittedName>
        <fullName evidence="2">Uncharacterized protein</fullName>
    </submittedName>
</protein>
<dbReference type="Proteomes" id="UP001156836">
    <property type="component" value="Unassembled WGS sequence"/>
</dbReference>
<evidence type="ECO:0000313" key="2">
    <source>
        <dbReference type="EMBL" id="GLS06019.1"/>
    </source>
</evidence>
<keyword evidence="1" id="KW-0472">Membrane</keyword>
<feature type="transmembrane region" description="Helical" evidence="1">
    <location>
        <begin position="56"/>
        <end position="78"/>
    </location>
</feature>
<reference evidence="3" key="1">
    <citation type="journal article" date="2019" name="Int. J. Syst. Evol. Microbiol.">
        <title>The Global Catalogue of Microorganisms (GCM) 10K type strain sequencing project: providing services to taxonomists for standard genome sequencing and annotation.</title>
        <authorList>
            <consortium name="The Broad Institute Genomics Platform"/>
            <consortium name="The Broad Institute Genome Sequencing Center for Infectious Disease"/>
            <person name="Wu L."/>
            <person name="Ma J."/>
        </authorList>
    </citation>
    <scope>NUCLEOTIDE SEQUENCE [LARGE SCALE GENOMIC DNA]</scope>
    <source>
        <strain evidence="3">NBRC 104970</strain>
    </source>
</reference>
<dbReference type="EMBL" id="BSOZ01000083">
    <property type="protein sequence ID" value="GLS06019.1"/>
    <property type="molecule type" value="Genomic_DNA"/>
</dbReference>
<sequence length="86" mass="10084">MVVASNAWATRCEEGYRLSVPWQIVVFDLLWLPLLLWLGGDFLWRRIRAPRWRWAALGVFFVLWAAAALFWTGLSFFLTRRCVLPG</sequence>